<dbReference type="AlphaFoldDB" id="A0AAD7IL36"/>
<proteinExistence type="predicted"/>
<dbReference type="EMBL" id="JARJLG010000102">
    <property type="protein sequence ID" value="KAJ7745569.1"/>
    <property type="molecule type" value="Genomic_DNA"/>
</dbReference>
<evidence type="ECO:0000313" key="2">
    <source>
        <dbReference type="Proteomes" id="UP001215280"/>
    </source>
</evidence>
<reference evidence="1" key="1">
    <citation type="submission" date="2023-03" db="EMBL/GenBank/DDBJ databases">
        <title>Massive genome expansion in bonnet fungi (Mycena s.s.) driven by repeated elements and novel gene families across ecological guilds.</title>
        <authorList>
            <consortium name="Lawrence Berkeley National Laboratory"/>
            <person name="Harder C.B."/>
            <person name="Miyauchi S."/>
            <person name="Viragh M."/>
            <person name="Kuo A."/>
            <person name="Thoen E."/>
            <person name="Andreopoulos B."/>
            <person name="Lu D."/>
            <person name="Skrede I."/>
            <person name="Drula E."/>
            <person name="Henrissat B."/>
            <person name="Morin E."/>
            <person name="Kohler A."/>
            <person name="Barry K."/>
            <person name="LaButti K."/>
            <person name="Morin E."/>
            <person name="Salamov A."/>
            <person name="Lipzen A."/>
            <person name="Mereny Z."/>
            <person name="Hegedus B."/>
            <person name="Baldrian P."/>
            <person name="Stursova M."/>
            <person name="Weitz H."/>
            <person name="Taylor A."/>
            <person name="Grigoriev I.V."/>
            <person name="Nagy L.G."/>
            <person name="Martin F."/>
            <person name="Kauserud H."/>
        </authorList>
    </citation>
    <scope>NUCLEOTIDE SEQUENCE</scope>
    <source>
        <strain evidence="1">CBHHK188m</strain>
    </source>
</reference>
<feature type="non-terminal residue" evidence="1">
    <location>
        <position position="1"/>
    </location>
</feature>
<evidence type="ECO:0000313" key="1">
    <source>
        <dbReference type="EMBL" id="KAJ7745569.1"/>
    </source>
</evidence>
<gene>
    <name evidence="1" type="ORF">DFH07DRAFT_1063155</name>
</gene>
<keyword evidence="2" id="KW-1185">Reference proteome</keyword>
<protein>
    <submittedName>
        <fullName evidence="1">Uncharacterized protein</fullName>
    </submittedName>
</protein>
<comment type="caution">
    <text evidence="1">The sequence shown here is derived from an EMBL/GenBank/DDBJ whole genome shotgun (WGS) entry which is preliminary data.</text>
</comment>
<name>A0AAD7IL36_9AGAR</name>
<sequence>MDTDFDFARPAIVVDVLRPRVLHWLNTLLMADELYGVQSILPPGFPLGGFVMEKTYAWTSPGTERTHTHRVTFEHGSRSDTSSIFWRIMLENVTLGVFRIPPEVYGDVPHGFDLSAALVLKAMLYSVQARKTIALVAQIKHHRVQDGPNMLYHQPLQHFCLITLPEGGVVRR</sequence>
<organism evidence="1 2">
    <name type="scientific">Mycena maculata</name>
    <dbReference type="NCBI Taxonomy" id="230809"/>
    <lineage>
        <taxon>Eukaryota</taxon>
        <taxon>Fungi</taxon>
        <taxon>Dikarya</taxon>
        <taxon>Basidiomycota</taxon>
        <taxon>Agaricomycotina</taxon>
        <taxon>Agaricomycetes</taxon>
        <taxon>Agaricomycetidae</taxon>
        <taxon>Agaricales</taxon>
        <taxon>Marasmiineae</taxon>
        <taxon>Mycenaceae</taxon>
        <taxon>Mycena</taxon>
    </lineage>
</organism>
<dbReference type="Proteomes" id="UP001215280">
    <property type="component" value="Unassembled WGS sequence"/>
</dbReference>
<accession>A0AAD7IL36</accession>